<keyword evidence="3" id="KW-1185">Reference proteome</keyword>
<evidence type="ECO:0000313" key="3">
    <source>
        <dbReference type="Proteomes" id="UP001157974"/>
    </source>
</evidence>
<sequence>MNPALCVTAAKTAVVPAIMTGVALTADQTIELPQFLKIKLPGIGEVNFELPKINLPDLPGTGGAEKEAATYVDDNPNAAASKPKAAAPKPSKKAGGPTIKVGGKSAAGSAPTLDDLKRSAGKNVTTVSIDTSGAEYQKFPVRRLPGKNMSSYLDMARDL</sequence>
<dbReference type="EMBL" id="JAMWBK010000005">
    <property type="protein sequence ID" value="KAJ8904956.1"/>
    <property type="molecule type" value="Genomic_DNA"/>
</dbReference>
<gene>
    <name evidence="2" type="ORF">NDN08_001469</name>
</gene>
<reference evidence="2 3" key="1">
    <citation type="journal article" date="2023" name="Nat. Commun.">
        <title>Origin of minicircular mitochondrial genomes in red algae.</title>
        <authorList>
            <person name="Lee Y."/>
            <person name="Cho C.H."/>
            <person name="Lee Y.M."/>
            <person name="Park S.I."/>
            <person name="Yang J.H."/>
            <person name="West J.A."/>
            <person name="Bhattacharya D."/>
            <person name="Yoon H.S."/>
        </authorList>
    </citation>
    <scope>NUCLEOTIDE SEQUENCE [LARGE SCALE GENOMIC DNA]</scope>
    <source>
        <strain evidence="2 3">CCMP1338</strain>
        <tissue evidence="2">Whole cell</tissue>
    </source>
</reference>
<evidence type="ECO:0000256" key="1">
    <source>
        <dbReference type="SAM" id="MobiDB-lite"/>
    </source>
</evidence>
<accession>A0AAV8UQZ1</accession>
<dbReference type="Proteomes" id="UP001157974">
    <property type="component" value="Unassembled WGS sequence"/>
</dbReference>
<evidence type="ECO:0000313" key="2">
    <source>
        <dbReference type="EMBL" id="KAJ8904956.1"/>
    </source>
</evidence>
<comment type="caution">
    <text evidence="2">The sequence shown here is derived from an EMBL/GenBank/DDBJ whole genome shotgun (WGS) entry which is preliminary data.</text>
</comment>
<protein>
    <submittedName>
        <fullName evidence="2">Uncharacterized protein</fullName>
    </submittedName>
</protein>
<name>A0AAV8UQZ1_9RHOD</name>
<dbReference type="AlphaFoldDB" id="A0AAV8UQZ1"/>
<feature type="compositionally biased region" description="Low complexity" evidence="1">
    <location>
        <begin position="75"/>
        <end position="97"/>
    </location>
</feature>
<feature type="region of interest" description="Disordered" evidence="1">
    <location>
        <begin position="56"/>
        <end position="122"/>
    </location>
</feature>
<organism evidence="2 3">
    <name type="scientific">Rhodosorus marinus</name>
    <dbReference type="NCBI Taxonomy" id="101924"/>
    <lineage>
        <taxon>Eukaryota</taxon>
        <taxon>Rhodophyta</taxon>
        <taxon>Stylonematophyceae</taxon>
        <taxon>Stylonematales</taxon>
        <taxon>Stylonemataceae</taxon>
        <taxon>Rhodosorus</taxon>
    </lineage>
</organism>
<proteinExistence type="predicted"/>